<gene>
    <name evidence="2" type="ORF">LIER_17861</name>
</gene>
<protein>
    <submittedName>
        <fullName evidence="2">Membrane traffic protein</fullName>
    </submittedName>
</protein>
<keyword evidence="3" id="KW-1185">Reference proteome</keyword>
<dbReference type="Proteomes" id="UP001454036">
    <property type="component" value="Unassembled WGS sequence"/>
</dbReference>
<sequence>MIVRKKVANAVDLRDHVAVVRFIKLYPLIEMDYEGLEEYAKYFKKVIVMRSRAEFEQLVESMSEMRGDGFDSRSRFNFIWCLTNLFKDIVLVIEENDEMLRDLCGEDAIMYAICELQVECDSRGATIIKKYMEYRRLSKLGSDINSYKSNLLEVGGPEGPEPREIELYLEDILSLTQLGEDYTDYMVWKIWSLRFVNSEVLPNATKKFKSANWSKVLQDVTDYYVILEGYFMVENVRKAIKIDEHLLDSLVTSIKIEIQFCKKSRRKAVELCGSQLQLDVSQISKTFSRRIPRNIVVRIVNVEHMLAVLLDCTLF</sequence>
<dbReference type="AlphaFoldDB" id="A0AAV3QDN7"/>
<dbReference type="EMBL" id="BAABME010004219">
    <property type="protein sequence ID" value="GAA0161580.1"/>
    <property type="molecule type" value="Genomic_DNA"/>
</dbReference>
<evidence type="ECO:0000313" key="3">
    <source>
        <dbReference type="Proteomes" id="UP001454036"/>
    </source>
</evidence>
<name>A0AAV3QDN7_LITER</name>
<dbReference type="PANTHER" id="PTHR24016">
    <property type="entry name" value="CONSERVED OLIGOMERIC GOLGI COMPLEX SUBUNIT 4"/>
    <property type="match status" value="1"/>
</dbReference>
<accession>A0AAV3QDN7</accession>
<comment type="caution">
    <text evidence="2">The sequence shown here is derived from an EMBL/GenBank/DDBJ whole genome shotgun (WGS) entry which is preliminary data.</text>
</comment>
<reference evidence="2 3" key="1">
    <citation type="submission" date="2024-01" db="EMBL/GenBank/DDBJ databases">
        <title>The complete chloroplast genome sequence of Lithospermum erythrorhizon: insights into the phylogenetic relationship among Boraginaceae species and the maternal lineages of purple gromwells.</title>
        <authorList>
            <person name="Okada T."/>
            <person name="Watanabe K."/>
        </authorList>
    </citation>
    <scope>NUCLEOTIDE SEQUENCE [LARGE SCALE GENOMIC DNA]</scope>
</reference>
<organism evidence="2 3">
    <name type="scientific">Lithospermum erythrorhizon</name>
    <name type="common">Purple gromwell</name>
    <name type="synonym">Lithospermum officinale var. erythrorhizon</name>
    <dbReference type="NCBI Taxonomy" id="34254"/>
    <lineage>
        <taxon>Eukaryota</taxon>
        <taxon>Viridiplantae</taxon>
        <taxon>Streptophyta</taxon>
        <taxon>Embryophyta</taxon>
        <taxon>Tracheophyta</taxon>
        <taxon>Spermatophyta</taxon>
        <taxon>Magnoliopsida</taxon>
        <taxon>eudicotyledons</taxon>
        <taxon>Gunneridae</taxon>
        <taxon>Pentapetalae</taxon>
        <taxon>asterids</taxon>
        <taxon>lamiids</taxon>
        <taxon>Boraginales</taxon>
        <taxon>Boraginaceae</taxon>
        <taxon>Boraginoideae</taxon>
        <taxon>Lithospermeae</taxon>
        <taxon>Lithospermum</taxon>
    </lineage>
</organism>
<dbReference type="PANTHER" id="PTHR24016:SF0">
    <property type="entry name" value="CONSERVED OLIGOMERIC GOLGI COMPLEX SUBUNIT 4"/>
    <property type="match status" value="1"/>
</dbReference>
<evidence type="ECO:0000259" key="1">
    <source>
        <dbReference type="SMART" id="SM00762"/>
    </source>
</evidence>
<dbReference type="InterPro" id="IPR048682">
    <property type="entry name" value="COG4"/>
</dbReference>
<dbReference type="SMART" id="SM00762">
    <property type="entry name" value="Cog4"/>
    <property type="match status" value="1"/>
</dbReference>
<evidence type="ECO:0000313" key="2">
    <source>
        <dbReference type="EMBL" id="GAA0161580.1"/>
    </source>
</evidence>
<dbReference type="Pfam" id="PF08318">
    <property type="entry name" value="COG4_m"/>
    <property type="match status" value="1"/>
</dbReference>
<feature type="domain" description="COG4 transport protein middle alpha-helical bundle" evidence="1">
    <location>
        <begin position="2"/>
        <end position="306"/>
    </location>
</feature>
<dbReference type="InterPro" id="IPR013167">
    <property type="entry name" value="COG4_M"/>
</dbReference>
<proteinExistence type="predicted"/>